<feature type="domain" description="Potassium channel" evidence="11">
    <location>
        <begin position="51"/>
        <end position="127"/>
    </location>
</feature>
<evidence type="ECO:0000256" key="5">
    <source>
        <dbReference type="ARBA" id="ARBA00023065"/>
    </source>
</evidence>
<dbReference type="GO" id="GO:0008076">
    <property type="term" value="C:voltage-gated potassium channel complex"/>
    <property type="evidence" value="ECO:0007669"/>
    <property type="project" value="InterPro"/>
</dbReference>
<name>A0A542ZHI6_9MICO</name>
<dbReference type="InterPro" id="IPR028325">
    <property type="entry name" value="VG_K_chnl"/>
</dbReference>
<dbReference type="OrthoDB" id="9799090at2"/>
<dbReference type="PANTHER" id="PTHR11537">
    <property type="entry name" value="VOLTAGE-GATED POTASSIUM CHANNEL"/>
    <property type="match status" value="1"/>
</dbReference>
<dbReference type="PANTHER" id="PTHR11537:SF254">
    <property type="entry name" value="POTASSIUM VOLTAGE-GATED CHANNEL PROTEIN SHAB"/>
    <property type="match status" value="1"/>
</dbReference>
<evidence type="ECO:0000256" key="7">
    <source>
        <dbReference type="ARBA" id="ARBA00023303"/>
    </source>
</evidence>
<feature type="coiled-coil region" evidence="8">
    <location>
        <begin position="128"/>
        <end position="183"/>
    </location>
</feature>
<dbReference type="Gene3D" id="1.20.5.110">
    <property type="match status" value="1"/>
</dbReference>
<evidence type="ECO:0000256" key="9">
    <source>
        <dbReference type="SAM" id="MobiDB-lite"/>
    </source>
</evidence>
<evidence type="ECO:0000256" key="8">
    <source>
        <dbReference type="SAM" id="Coils"/>
    </source>
</evidence>
<evidence type="ECO:0000256" key="2">
    <source>
        <dbReference type="ARBA" id="ARBA00022448"/>
    </source>
</evidence>
<dbReference type="Pfam" id="PF07885">
    <property type="entry name" value="Ion_trans_2"/>
    <property type="match status" value="1"/>
</dbReference>
<keyword evidence="5" id="KW-0406">Ion transport</keyword>
<evidence type="ECO:0000256" key="3">
    <source>
        <dbReference type="ARBA" id="ARBA00022692"/>
    </source>
</evidence>
<feature type="region of interest" description="Disordered" evidence="9">
    <location>
        <begin position="1"/>
        <end position="20"/>
    </location>
</feature>
<keyword evidence="7" id="KW-0407">Ion channel</keyword>
<evidence type="ECO:0000256" key="6">
    <source>
        <dbReference type="ARBA" id="ARBA00023136"/>
    </source>
</evidence>
<protein>
    <submittedName>
        <fullName evidence="12">Ion channel</fullName>
    </submittedName>
</protein>
<dbReference type="InterPro" id="IPR013099">
    <property type="entry name" value="K_chnl_dom"/>
</dbReference>
<dbReference type="AlphaFoldDB" id="A0A542ZHI6"/>
<evidence type="ECO:0000256" key="4">
    <source>
        <dbReference type="ARBA" id="ARBA00022989"/>
    </source>
</evidence>
<evidence type="ECO:0000313" key="13">
    <source>
        <dbReference type="Proteomes" id="UP000319514"/>
    </source>
</evidence>
<keyword evidence="3 10" id="KW-0812">Transmembrane</keyword>
<dbReference type="Proteomes" id="UP000319514">
    <property type="component" value="Unassembled WGS sequence"/>
</dbReference>
<comment type="subcellular location">
    <subcellularLocation>
        <location evidence="1">Membrane</location>
        <topology evidence="1">Multi-pass membrane protein</topology>
    </subcellularLocation>
</comment>
<keyword evidence="13" id="KW-1185">Reference proteome</keyword>
<gene>
    <name evidence="12" type="ORF">FB474_1193</name>
</gene>
<evidence type="ECO:0000256" key="10">
    <source>
        <dbReference type="SAM" id="Phobius"/>
    </source>
</evidence>
<keyword evidence="2" id="KW-0813">Transport</keyword>
<keyword evidence="8" id="KW-0175">Coiled coil</keyword>
<dbReference type="Gene3D" id="1.10.287.70">
    <property type="match status" value="1"/>
</dbReference>
<dbReference type="GO" id="GO:0001508">
    <property type="term" value="P:action potential"/>
    <property type="evidence" value="ECO:0007669"/>
    <property type="project" value="TreeGrafter"/>
</dbReference>
<feature type="transmembrane region" description="Helical" evidence="10">
    <location>
        <begin position="104"/>
        <end position="128"/>
    </location>
</feature>
<comment type="caution">
    <text evidence="12">The sequence shown here is derived from an EMBL/GenBank/DDBJ whole genome shotgun (WGS) entry which is preliminary data.</text>
</comment>
<sequence>MNGNRRRNGSGTGAVPLPPPTGPLPVAAPLAPPGWGVIARIAAVVTAAAVVLVLGGGSLAWAFERDEPGSNLHSLGDCLWWALTTLTTVGYGDHYPVSPAGRVVAAVVMVGGVAILGGVAASIALAVTQRLLVRAAAMEEEVADVEEELAESMRETESLEQLLRTLISQVAALEEEVRALRGQGPRP</sequence>
<keyword evidence="6 10" id="KW-0472">Membrane</keyword>
<evidence type="ECO:0000313" key="12">
    <source>
        <dbReference type="EMBL" id="TQL59827.1"/>
    </source>
</evidence>
<dbReference type="EMBL" id="VFOQ01000001">
    <property type="protein sequence ID" value="TQL59827.1"/>
    <property type="molecule type" value="Genomic_DNA"/>
</dbReference>
<evidence type="ECO:0000259" key="11">
    <source>
        <dbReference type="Pfam" id="PF07885"/>
    </source>
</evidence>
<dbReference type="SUPFAM" id="SSF81324">
    <property type="entry name" value="Voltage-gated potassium channels"/>
    <property type="match status" value="1"/>
</dbReference>
<organism evidence="12 13">
    <name type="scientific">Oryzihumus leptocrescens</name>
    <dbReference type="NCBI Taxonomy" id="297536"/>
    <lineage>
        <taxon>Bacteria</taxon>
        <taxon>Bacillati</taxon>
        <taxon>Actinomycetota</taxon>
        <taxon>Actinomycetes</taxon>
        <taxon>Micrococcales</taxon>
        <taxon>Intrasporangiaceae</taxon>
        <taxon>Oryzihumus</taxon>
    </lineage>
</organism>
<feature type="transmembrane region" description="Helical" evidence="10">
    <location>
        <begin position="37"/>
        <end position="63"/>
    </location>
</feature>
<keyword evidence="4 10" id="KW-1133">Transmembrane helix</keyword>
<evidence type="ECO:0000256" key="1">
    <source>
        <dbReference type="ARBA" id="ARBA00004141"/>
    </source>
</evidence>
<proteinExistence type="predicted"/>
<reference evidence="12 13" key="1">
    <citation type="submission" date="2019-06" db="EMBL/GenBank/DDBJ databases">
        <title>Sequencing the genomes of 1000 actinobacteria strains.</title>
        <authorList>
            <person name="Klenk H.-P."/>
        </authorList>
    </citation>
    <scope>NUCLEOTIDE SEQUENCE [LARGE SCALE GENOMIC DNA]</scope>
    <source>
        <strain evidence="12 13">DSM 18082</strain>
    </source>
</reference>
<dbReference type="GO" id="GO:0005249">
    <property type="term" value="F:voltage-gated potassium channel activity"/>
    <property type="evidence" value="ECO:0007669"/>
    <property type="project" value="InterPro"/>
</dbReference>
<accession>A0A542ZHI6</accession>